<feature type="binding site" evidence="6">
    <location>
        <position position="175"/>
    </location>
    <ligand>
        <name>S-adenosyl-L-methionine</name>
        <dbReference type="ChEBI" id="CHEBI:59789"/>
    </ligand>
</feature>
<sequence length="383" mass="44791">MHPRNIYNVEPDFKQLATTFDSFKAFVKEGLNGRSFINFKDPSAVKELCRCLMKKDFNIELDFPLDRLCPAIPNRLNYILWLEDLLSETMETTTKAKGIDIGVGASCIYPLLACACHPHWSFLGTEIDTRSMDYARKNIERNHLEDRIQLIYNKDPDKIFPLDDEKETFDFCMCNPPFYESKEALEEGMTNKELEPYAVCTGSSNEMITTGGEYGFISKMINESVRLGTRIRWYTSMLGMKKSIGPLIRLIKQAKITNYLVTELTQGKTTRWVIAWSFYSERAFKTYSLEEYHPKCQFVVNLPKSPQFVIDQMECILKDLEIDYEKKQDDETITSTVRKNTWSRAARRQKRQKIIHEEEKREDLFTFVLEWIEDSENEFSGLM</sequence>
<protein>
    <recommendedName>
        <fullName evidence="5">U6 small nuclear RNA (adenine-(43)-N(6))-methyltransferase</fullName>
        <ecNumber evidence="5">2.1.1.-</ecNumber>
    </recommendedName>
</protein>
<proteinExistence type="inferred from homology"/>
<dbReference type="Pfam" id="PF05971">
    <property type="entry name" value="Methyltransf_10"/>
    <property type="match status" value="1"/>
</dbReference>
<keyword evidence="3 5" id="KW-0808">Transferase</keyword>
<feature type="binding site" evidence="6">
    <location>
        <position position="102"/>
    </location>
    <ligand>
        <name>S-adenosyl-L-methionine</name>
        <dbReference type="ChEBI" id="CHEBI:59789"/>
    </ligand>
</feature>
<gene>
    <name evidence="7" type="ORF">G6F64_005739</name>
</gene>
<evidence type="ECO:0000256" key="5">
    <source>
        <dbReference type="PIRNR" id="PIRNR037350"/>
    </source>
</evidence>
<evidence type="ECO:0000256" key="1">
    <source>
        <dbReference type="ARBA" id="ARBA00005878"/>
    </source>
</evidence>
<evidence type="ECO:0000256" key="3">
    <source>
        <dbReference type="ARBA" id="ARBA00022679"/>
    </source>
</evidence>
<dbReference type="InterPro" id="IPR017182">
    <property type="entry name" value="METTL16/PsiM"/>
</dbReference>
<comment type="caution">
    <text evidence="7">The sequence shown here is derived from an EMBL/GenBank/DDBJ whole genome shotgun (WGS) entry which is preliminary data.</text>
</comment>
<dbReference type="EC" id="2.1.1.-" evidence="5"/>
<accession>A0A9P6XA16</accession>
<keyword evidence="2 5" id="KW-0489">Methyltransferase</keyword>
<dbReference type="OrthoDB" id="514248at2759"/>
<dbReference type="AlphaFoldDB" id="A0A9P6XA16"/>
<keyword evidence="4 6" id="KW-0949">S-adenosyl-L-methionine</keyword>
<organism evidence="7 8">
    <name type="scientific">Rhizopus oryzae</name>
    <name type="common">Mucormycosis agent</name>
    <name type="synonym">Rhizopus arrhizus var. delemar</name>
    <dbReference type="NCBI Taxonomy" id="64495"/>
    <lineage>
        <taxon>Eukaryota</taxon>
        <taxon>Fungi</taxon>
        <taxon>Fungi incertae sedis</taxon>
        <taxon>Mucoromycota</taxon>
        <taxon>Mucoromycotina</taxon>
        <taxon>Mucoromycetes</taxon>
        <taxon>Mucorales</taxon>
        <taxon>Mucorineae</taxon>
        <taxon>Rhizopodaceae</taxon>
        <taxon>Rhizopus</taxon>
    </lineage>
</organism>
<dbReference type="Proteomes" id="UP000716291">
    <property type="component" value="Unassembled WGS sequence"/>
</dbReference>
<evidence type="ECO:0000313" key="8">
    <source>
        <dbReference type="Proteomes" id="UP000716291"/>
    </source>
</evidence>
<dbReference type="GO" id="GO:0005634">
    <property type="term" value="C:nucleus"/>
    <property type="evidence" value="ECO:0007669"/>
    <property type="project" value="TreeGrafter"/>
</dbReference>
<dbReference type="PIRSF" id="PIRSF037350">
    <property type="entry name" value="Mtase_ZK1128_prd"/>
    <property type="match status" value="1"/>
</dbReference>
<dbReference type="CDD" id="cd02440">
    <property type="entry name" value="AdoMet_MTases"/>
    <property type="match status" value="1"/>
</dbReference>
<dbReference type="InterPro" id="IPR029063">
    <property type="entry name" value="SAM-dependent_MTases_sf"/>
</dbReference>
<dbReference type="GO" id="GO:0008168">
    <property type="term" value="F:methyltransferase activity"/>
    <property type="evidence" value="ECO:0007669"/>
    <property type="project" value="UniProtKB-UniRule"/>
</dbReference>
<evidence type="ECO:0000256" key="2">
    <source>
        <dbReference type="ARBA" id="ARBA00022603"/>
    </source>
</evidence>
<dbReference type="PANTHER" id="PTHR13393">
    <property type="entry name" value="SAM-DEPENDENT METHYLTRANSFERASE"/>
    <property type="match status" value="1"/>
</dbReference>
<dbReference type="SUPFAM" id="SSF53335">
    <property type="entry name" value="S-adenosyl-L-methionine-dependent methyltransferases"/>
    <property type="match status" value="1"/>
</dbReference>
<keyword evidence="8" id="KW-1185">Reference proteome</keyword>
<feature type="binding site" evidence="6">
    <location>
        <position position="75"/>
    </location>
    <ligand>
        <name>S-adenosyl-L-methionine</name>
        <dbReference type="ChEBI" id="CHEBI:59789"/>
    </ligand>
</feature>
<comment type="similarity">
    <text evidence="1 5">Belongs to the methyltransferase superfamily. METTL16/RlmF family.</text>
</comment>
<name>A0A9P6XA16_RHIOR</name>
<dbReference type="Gene3D" id="3.40.50.150">
    <property type="entry name" value="Vaccinia Virus protein VP39"/>
    <property type="match status" value="1"/>
</dbReference>
<reference evidence="7" key="1">
    <citation type="journal article" date="2020" name="Microb. Genom.">
        <title>Genetic diversity of clinical and environmental Mucorales isolates obtained from an investigation of mucormycosis cases among solid organ transplant recipients.</title>
        <authorList>
            <person name="Nguyen M.H."/>
            <person name="Kaul D."/>
            <person name="Muto C."/>
            <person name="Cheng S.J."/>
            <person name="Richter R.A."/>
            <person name="Bruno V.M."/>
            <person name="Liu G."/>
            <person name="Beyhan S."/>
            <person name="Sundermann A.J."/>
            <person name="Mounaud S."/>
            <person name="Pasculle A.W."/>
            <person name="Nierman W.C."/>
            <person name="Driscoll E."/>
            <person name="Cumbie R."/>
            <person name="Clancy C.J."/>
            <person name="Dupont C.L."/>
        </authorList>
    </citation>
    <scope>NUCLEOTIDE SEQUENCE</scope>
    <source>
        <strain evidence="7">GL11</strain>
    </source>
</reference>
<dbReference type="EMBL" id="JAANQT010000721">
    <property type="protein sequence ID" value="KAG1308857.1"/>
    <property type="molecule type" value="Genomic_DNA"/>
</dbReference>
<dbReference type="InterPro" id="IPR010286">
    <property type="entry name" value="METTL16/RlmF"/>
</dbReference>
<dbReference type="PANTHER" id="PTHR13393:SF0">
    <property type="entry name" value="RNA N6-ADENOSINE-METHYLTRANSFERASE METTL16"/>
    <property type="match status" value="1"/>
</dbReference>
<evidence type="ECO:0000256" key="6">
    <source>
        <dbReference type="PIRSR" id="PIRSR037350-1"/>
    </source>
</evidence>
<feature type="binding site" evidence="6">
    <location>
        <position position="126"/>
    </location>
    <ligand>
        <name>S-adenosyl-L-methionine</name>
        <dbReference type="ChEBI" id="CHEBI:59789"/>
    </ligand>
</feature>
<evidence type="ECO:0000256" key="4">
    <source>
        <dbReference type="ARBA" id="ARBA00022691"/>
    </source>
</evidence>
<dbReference type="GO" id="GO:0070475">
    <property type="term" value="P:rRNA base methylation"/>
    <property type="evidence" value="ECO:0007669"/>
    <property type="project" value="TreeGrafter"/>
</dbReference>
<evidence type="ECO:0000313" key="7">
    <source>
        <dbReference type="EMBL" id="KAG1308857.1"/>
    </source>
</evidence>